<evidence type="ECO:0000256" key="3">
    <source>
        <dbReference type="ARBA" id="ARBA00022603"/>
    </source>
</evidence>
<evidence type="ECO:0000256" key="4">
    <source>
        <dbReference type="ARBA" id="ARBA00022679"/>
    </source>
</evidence>
<evidence type="ECO:0000259" key="9">
    <source>
        <dbReference type="Pfam" id="PF01035"/>
    </source>
</evidence>
<dbReference type="InterPro" id="IPR001497">
    <property type="entry name" value="MethylDNA_cys_MeTrfase_AS"/>
</dbReference>
<dbReference type="InterPro" id="IPR036217">
    <property type="entry name" value="MethylDNA_cys_MeTrfase_DNAb"/>
</dbReference>
<dbReference type="Proteomes" id="UP001629744">
    <property type="component" value="Unassembled WGS sequence"/>
</dbReference>
<dbReference type="InterPro" id="IPR036388">
    <property type="entry name" value="WH-like_DNA-bd_sf"/>
</dbReference>
<dbReference type="InterPro" id="IPR036631">
    <property type="entry name" value="MGMT_N_sf"/>
</dbReference>
<accession>A0ABW9G0P1</accession>
<dbReference type="InterPro" id="IPR008332">
    <property type="entry name" value="MethylG_MeTrfase_N"/>
</dbReference>
<dbReference type="InterPro" id="IPR023546">
    <property type="entry name" value="MGMT"/>
</dbReference>
<dbReference type="HAMAP" id="MF_00772">
    <property type="entry name" value="OGT"/>
    <property type="match status" value="1"/>
</dbReference>
<dbReference type="EMBL" id="JBDLNU010000007">
    <property type="protein sequence ID" value="MFM1731163.1"/>
    <property type="molecule type" value="Genomic_DNA"/>
</dbReference>
<dbReference type="Gene3D" id="1.10.10.10">
    <property type="entry name" value="Winged helix-like DNA-binding domain superfamily/Winged helix DNA-binding domain"/>
    <property type="match status" value="1"/>
</dbReference>
<keyword evidence="3 8" id="KW-0489">Methyltransferase</keyword>
<proteinExistence type="inferred from homology"/>
<sequence>MVVDSALGPVTIVAGDEAVTGLYFRHHIRRPAEETFGTAVADDELLSEAAAQLDDYLVGHRQEFTLPLRPAGDACQQAVWRIVNEIPFGETTTYGSIADRLGDRSLAYRVGQAVGANPLCIFVPCHRVLGADGNLTGYAGGLNRKRALLELEESAQVRAGRLF</sequence>
<dbReference type="EC" id="2.1.1.63" evidence="8"/>
<comment type="catalytic activity">
    <reaction evidence="1 8">
        <text>a 4-O-methyl-thymidine in DNA + L-cysteinyl-[protein] = a thymidine in DNA + S-methyl-L-cysteinyl-[protein]</text>
        <dbReference type="Rhea" id="RHEA:53428"/>
        <dbReference type="Rhea" id="RHEA-COMP:10131"/>
        <dbReference type="Rhea" id="RHEA-COMP:10132"/>
        <dbReference type="Rhea" id="RHEA-COMP:13555"/>
        <dbReference type="Rhea" id="RHEA-COMP:13556"/>
        <dbReference type="ChEBI" id="CHEBI:29950"/>
        <dbReference type="ChEBI" id="CHEBI:82612"/>
        <dbReference type="ChEBI" id="CHEBI:137386"/>
        <dbReference type="ChEBI" id="CHEBI:137387"/>
        <dbReference type="EC" id="2.1.1.63"/>
    </reaction>
</comment>
<keyword evidence="4 8" id="KW-0808">Transferase</keyword>
<dbReference type="Gene3D" id="3.30.160.70">
    <property type="entry name" value="Methylated DNA-protein cysteine methyltransferase domain"/>
    <property type="match status" value="1"/>
</dbReference>
<feature type="domain" description="Methylated-DNA-[protein]-cysteine S-methyltransferase DNA binding" evidence="9">
    <location>
        <begin position="75"/>
        <end position="153"/>
    </location>
</feature>
<comment type="catalytic activity">
    <reaction evidence="7 8">
        <text>a 6-O-methyl-2'-deoxyguanosine in DNA + L-cysteinyl-[protein] = S-methyl-L-cysteinyl-[protein] + a 2'-deoxyguanosine in DNA</text>
        <dbReference type="Rhea" id="RHEA:24000"/>
        <dbReference type="Rhea" id="RHEA-COMP:10131"/>
        <dbReference type="Rhea" id="RHEA-COMP:10132"/>
        <dbReference type="Rhea" id="RHEA-COMP:11367"/>
        <dbReference type="Rhea" id="RHEA-COMP:11368"/>
        <dbReference type="ChEBI" id="CHEBI:29950"/>
        <dbReference type="ChEBI" id="CHEBI:82612"/>
        <dbReference type="ChEBI" id="CHEBI:85445"/>
        <dbReference type="ChEBI" id="CHEBI:85448"/>
        <dbReference type="EC" id="2.1.1.63"/>
    </reaction>
</comment>
<dbReference type="GO" id="GO:0032259">
    <property type="term" value="P:methylation"/>
    <property type="evidence" value="ECO:0007669"/>
    <property type="project" value="UniProtKB-KW"/>
</dbReference>
<feature type="active site" description="Nucleophile; methyl group acceptor" evidence="8">
    <location>
        <position position="125"/>
    </location>
</feature>
<comment type="caution">
    <text evidence="11">The sequence shown here is derived from an EMBL/GenBank/DDBJ whole genome shotgun (WGS) entry which is preliminary data.</text>
</comment>
<comment type="subcellular location">
    <subcellularLocation>
        <location evidence="8">Cytoplasm</location>
    </subcellularLocation>
</comment>
<dbReference type="InterPro" id="IPR014048">
    <property type="entry name" value="MethylDNA_cys_MeTrfase_DNA-bd"/>
</dbReference>
<dbReference type="PROSITE" id="PS00374">
    <property type="entry name" value="MGMT"/>
    <property type="match status" value="1"/>
</dbReference>
<comment type="similarity">
    <text evidence="8">Belongs to the MGMT family.</text>
</comment>
<evidence type="ECO:0000313" key="11">
    <source>
        <dbReference type="EMBL" id="MFM1731163.1"/>
    </source>
</evidence>
<keyword evidence="5 8" id="KW-0227">DNA damage</keyword>
<evidence type="ECO:0000256" key="6">
    <source>
        <dbReference type="ARBA" id="ARBA00023204"/>
    </source>
</evidence>
<dbReference type="PANTHER" id="PTHR10815">
    <property type="entry name" value="METHYLATED-DNA--PROTEIN-CYSTEINE METHYLTRANSFERASE"/>
    <property type="match status" value="1"/>
</dbReference>
<protein>
    <recommendedName>
        <fullName evidence="8">Methylated-DNA--protein-cysteine methyltransferase</fullName>
        <ecNumber evidence="8">2.1.1.63</ecNumber>
    </recommendedName>
    <alternativeName>
        <fullName evidence="8">6-O-methylguanine-DNA methyltransferase</fullName>
        <shortName evidence="8">MGMT</shortName>
    </alternativeName>
    <alternativeName>
        <fullName evidence="8">O-6-methylguanine-DNA-alkyltransferase</fullName>
    </alternativeName>
</protein>
<keyword evidence="12" id="KW-1185">Reference proteome</keyword>
<dbReference type="CDD" id="cd06445">
    <property type="entry name" value="ATase"/>
    <property type="match status" value="1"/>
</dbReference>
<evidence type="ECO:0000256" key="5">
    <source>
        <dbReference type="ARBA" id="ARBA00022763"/>
    </source>
</evidence>
<evidence type="ECO:0000256" key="1">
    <source>
        <dbReference type="ARBA" id="ARBA00001286"/>
    </source>
</evidence>
<evidence type="ECO:0000256" key="7">
    <source>
        <dbReference type="ARBA" id="ARBA00049348"/>
    </source>
</evidence>
<comment type="function">
    <text evidence="8">Involved in the cellular defense against the biological effects of O6-methylguanine (O6-MeG) and O4-methylthymine (O4-MeT) in DNA. Repairs the methylated nucleobase in DNA by stoichiometrically transferring the methyl group to a cysteine residue in the enzyme. This is a suicide reaction: the enzyme is irreversibly inactivated.</text>
</comment>
<dbReference type="Pfam" id="PF02870">
    <property type="entry name" value="Methyltransf_1N"/>
    <property type="match status" value="1"/>
</dbReference>
<dbReference type="NCBIfam" id="TIGR00589">
    <property type="entry name" value="ogt"/>
    <property type="match status" value="1"/>
</dbReference>
<evidence type="ECO:0000256" key="8">
    <source>
        <dbReference type="HAMAP-Rule" id="MF_00772"/>
    </source>
</evidence>
<evidence type="ECO:0000256" key="2">
    <source>
        <dbReference type="ARBA" id="ARBA00022490"/>
    </source>
</evidence>
<name>A0ABW9G0P1_9NOCA</name>
<dbReference type="GO" id="GO:0003908">
    <property type="term" value="F:methylated-DNA-[protein]-cysteine S-methyltransferase activity"/>
    <property type="evidence" value="ECO:0007669"/>
    <property type="project" value="UniProtKB-EC"/>
</dbReference>
<organism evidence="11 12">
    <name type="scientific">Prescottella soli</name>
    <dbReference type="NCBI Taxonomy" id="1543852"/>
    <lineage>
        <taxon>Bacteria</taxon>
        <taxon>Bacillati</taxon>
        <taxon>Actinomycetota</taxon>
        <taxon>Actinomycetes</taxon>
        <taxon>Mycobacteriales</taxon>
        <taxon>Nocardiaceae</taxon>
        <taxon>Prescottella</taxon>
    </lineage>
</organism>
<dbReference type="SUPFAM" id="SSF53155">
    <property type="entry name" value="Methylated DNA-protein cysteine methyltransferase domain"/>
    <property type="match status" value="1"/>
</dbReference>
<keyword evidence="2 8" id="KW-0963">Cytoplasm</keyword>
<dbReference type="Pfam" id="PF01035">
    <property type="entry name" value="DNA_binding_1"/>
    <property type="match status" value="1"/>
</dbReference>
<dbReference type="PANTHER" id="PTHR10815:SF5">
    <property type="entry name" value="METHYLATED-DNA--PROTEIN-CYSTEINE METHYLTRANSFERASE"/>
    <property type="match status" value="1"/>
</dbReference>
<gene>
    <name evidence="11" type="ORF">ABEU19_004715</name>
</gene>
<feature type="domain" description="Methylguanine DNA methyltransferase ribonuclease-like" evidence="10">
    <location>
        <begin position="3"/>
        <end position="70"/>
    </location>
</feature>
<dbReference type="SUPFAM" id="SSF46767">
    <property type="entry name" value="Methylated DNA-protein cysteine methyltransferase, C-terminal domain"/>
    <property type="match status" value="1"/>
</dbReference>
<evidence type="ECO:0000259" key="10">
    <source>
        <dbReference type="Pfam" id="PF02870"/>
    </source>
</evidence>
<reference evidence="11 12" key="1">
    <citation type="submission" date="2023-11" db="EMBL/GenBank/DDBJ databases">
        <authorList>
            <person name="Val-Calvo J."/>
            <person name="Scortti M."/>
            <person name="Vazquez-Boland J."/>
        </authorList>
    </citation>
    <scope>NUCLEOTIDE SEQUENCE [LARGE SCALE GENOMIC DNA]</scope>
    <source>
        <strain evidence="11 12">DSM 46662</strain>
    </source>
</reference>
<dbReference type="RefSeq" id="WP_348605172.1">
    <property type="nucleotide sequence ID" value="NZ_CP157276.1"/>
</dbReference>
<evidence type="ECO:0000313" key="12">
    <source>
        <dbReference type="Proteomes" id="UP001629744"/>
    </source>
</evidence>
<keyword evidence="6 8" id="KW-0234">DNA repair</keyword>
<comment type="miscellaneous">
    <text evidence="8">This enzyme catalyzes only one turnover and therefore is not strictly catalytic. According to one definition, an enzyme is a biocatalyst that acts repeatedly and over many reaction cycles.</text>
</comment>